<evidence type="ECO:0000256" key="1">
    <source>
        <dbReference type="ARBA" id="ARBA00001561"/>
    </source>
</evidence>
<dbReference type="GO" id="GO:0071555">
    <property type="term" value="P:cell wall organization"/>
    <property type="evidence" value="ECO:0007669"/>
    <property type="project" value="UniProtKB-KW"/>
</dbReference>
<dbReference type="PANTHER" id="PTHR30417">
    <property type="entry name" value="N-ACETYLMURAMOYL-L-ALANINE AMIDASE AMID"/>
    <property type="match status" value="1"/>
</dbReference>
<comment type="similarity">
    <text evidence="2">Belongs to the N-acetylmuramoyl-L-alanine amidase 2 family.</text>
</comment>
<dbReference type="GO" id="GO:0008745">
    <property type="term" value="F:N-acetylmuramoyl-L-alanine amidase activity"/>
    <property type="evidence" value="ECO:0007669"/>
    <property type="project" value="UniProtKB-EC"/>
</dbReference>
<dbReference type="GO" id="GO:0009254">
    <property type="term" value="P:peptidoglycan turnover"/>
    <property type="evidence" value="ECO:0007669"/>
    <property type="project" value="TreeGrafter"/>
</dbReference>
<keyword evidence="6" id="KW-0178">Competence</keyword>
<proteinExistence type="inferred from homology"/>
<evidence type="ECO:0000313" key="9">
    <source>
        <dbReference type="EMBL" id="KNF06945.1"/>
    </source>
</evidence>
<name>A0A0L0W6Q6_GOTPU</name>
<evidence type="ECO:0000313" key="10">
    <source>
        <dbReference type="Proteomes" id="UP000037267"/>
    </source>
</evidence>
<evidence type="ECO:0000256" key="6">
    <source>
        <dbReference type="ARBA" id="ARBA00023287"/>
    </source>
</evidence>
<gene>
    <name evidence="9" type="ORF">CLPU_53c00010</name>
</gene>
<dbReference type="Pfam" id="PF01510">
    <property type="entry name" value="Amidase_2"/>
    <property type="match status" value="1"/>
</dbReference>
<comment type="caution">
    <text evidence="9">The sequence shown here is derived from an EMBL/GenBank/DDBJ whole genome shotgun (WGS) entry which is preliminary data.</text>
</comment>
<evidence type="ECO:0000256" key="3">
    <source>
        <dbReference type="ARBA" id="ARBA00011901"/>
    </source>
</evidence>
<evidence type="ECO:0000256" key="4">
    <source>
        <dbReference type="ARBA" id="ARBA00022801"/>
    </source>
</evidence>
<dbReference type="InterPro" id="IPR051206">
    <property type="entry name" value="NAMLAA_amidase_2"/>
</dbReference>
<dbReference type="Proteomes" id="UP000037267">
    <property type="component" value="Unassembled WGS sequence"/>
</dbReference>
<keyword evidence="4" id="KW-0378">Hydrolase</keyword>
<reference evidence="10" key="1">
    <citation type="submission" date="2015-07" db="EMBL/GenBank/DDBJ databases">
        <title>Draft genome sequence of the purine-degrading Gottschalkia purinilyticum DSM 1384 (formerly Clostridium purinilyticum).</title>
        <authorList>
            <person name="Poehlein A."/>
            <person name="Schiel-Bengelsdorf B."/>
            <person name="Bengelsdorf F.R."/>
            <person name="Daniel R."/>
            <person name="Duerre P."/>
        </authorList>
    </citation>
    <scope>NUCLEOTIDE SEQUENCE [LARGE SCALE GENOMIC DNA]</scope>
    <source>
        <strain evidence="10">DSM 1384</strain>
    </source>
</reference>
<dbReference type="EMBL" id="LGSS01000053">
    <property type="protein sequence ID" value="KNF06945.1"/>
    <property type="molecule type" value="Genomic_DNA"/>
</dbReference>
<dbReference type="OrthoDB" id="9794294at2"/>
<dbReference type="EC" id="3.5.1.28" evidence="3"/>
<comment type="catalytic activity">
    <reaction evidence="1">
        <text>Hydrolyzes the link between N-acetylmuramoyl residues and L-amino acid residues in certain cell-wall glycopeptides.</text>
        <dbReference type="EC" id="3.5.1.28"/>
    </reaction>
</comment>
<dbReference type="GO" id="GO:0030435">
    <property type="term" value="P:sporulation resulting in formation of a cellular spore"/>
    <property type="evidence" value="ECO:0007669"/>
    <property type="project" value="UniProtKB-KW"/>
</dbReference>
<dbReference type="Gene3D" id="3.40.80.10">
    <property type="entry name" value="Peptidoglycan recognition protein-like"/>
    <property type="match status" value="1"/>
</dbReference>
<dbReference type="PATRIC" id="fig|1503.3.peg.2509"/>
<dbReference type="SUPFAM" id="SSF55846">
    <property type="entry name" value="N-acetylmuramoyl-L-alanine amidase-like"/>
    <property type="match status" value="1"/>
</dbReference>
<dbReference type="InterPro" id="IPR036366">
    <property type="entry name" value="PGBDSf"/>
</dbReference>
<organism evidence="9 10">
    <name type="scientific">Gottschalkia purinilytica</name>
    <name type="common">Clostridium purinilyticum</name>
    <dbReference type="NCBI Taxonomy" id="1503"/>
    <lineage>
        <taxon>Bacteria</taxon>
        <taxon>Bacillati</taxon>
        <taxon>Bacillota</taxon>
        <taxon>Tissierellia</taxon>
        <taxon>Tissierellales</taxon>
        <taxon>Gottschalkiaceae</taxon>
        <taxon>Gottschalkia</taxon>
    </lineage>
</organism>
<evidence type="ECO:0000259" key="8">
    <source>
        <dbReference type="SMART" id="SM00644"/>
    </source>
</evidence>
<accession>A0A0L0W6Q6</accession>
<dbReference type="InterPro" id="IPR036505">
    <property type="entry name" value="Amidase/PGRP_sf"/>
</dbReference>
<dbReference type="CDD" id="cd06583">
    <property type="entry name" value="PGRP"/>
    <property type="match status" value="1"/>
</dbReference>
<dbReference type="Pfam" id="PF01471">
    <property type="entry name" value="PG_binding_1"/>
    <property type="match status" value="1"/>
</dbReference>
<protein>
    <recommendedName>
        <fullName evidence="3">N-acetylmuramoyl-L-alanine amidase</fullName>
        <ecNumber evidence="3">3.5.1.28</ecNumber>
    </recommendedName>
</protein>
<dbReference type="SUPFAM" id="SSF47090">
    <property type="entry name" value="PGBD-like"/>
    <property type="match status" value="1"/>
</dbReference>
<dbReference type="RefSeq" id="WP_050379133.1">
    <property type="nucleotide sequence ID" value="NZ_LGSS01000053.1"/>
</dbReference>
<dbReference type="InterPro" id="IPR002502">
    <property type="entry name" value="Amidase_domain"/>
</dbReference>
<keyword evidence="10" id="KW-1185">Reference proteome</keyword>
<dbReference type="STRING" id="1503.CLPU_53c00010"/>
<evidence type="ECO:0000256" key="7">
    <source>
        <dbReference type="ARBA" id="ARBA00023316"/>
    </source>
</evidence>
<dbReference type="PANTHER" id="PTHR30417:SF11">
    <property type="entry name" value="N-ACETYLMURAMOYL-L-ALANINE AMIDASE XLYA"/>
    <property type="match status" value="1"/>
</dbReference>
<dbReference type="SMART" id="SM00644">
    <property type="entry name" value="Ami_2"/>
    <property type="match status" value="1"/>
</dbReference>
<feature type="domain" description="N-acetylmuramoyl-L-alanine amidase" evidence="8">
    <location>
        <begin position="13"/>
        <end position="144"/>
    </location>
</feature>
<keyword evidence="5" id="KW-0749">Sporulation</keyword>
<dbReference type="AlphaFoldDB" id="A0A0L0W6Q6"/>
<sequence length="282" mass="31495">MNYVVNHIPNSKSKRPGTKLNAQYLTIHSTGNPSSTARNERGWLTNPSNTNSVSWHIVVDEKEAIEAIPLNEVSYHAGSSEGNNTSIGIEMCESGNREAVIQNTVKLVAKLLKERGWGVDRLRRHYDWIGKNCPRILNYNNWEGWTRFKNLVQIELGGNNVVTLRKGDSGDLVYKLQADLLAIGYTEVGKPDGIFGTNTENAVKRFQRDYGLSSDGIAGKNTLNKIQEALNSMSNEHWGAAIKRELEKHGVIIHEERFDDNITRAESMALALQVIKAIKGIK</sequence>
<dbReference type="GO" id="GO:0009253">
    <property type="term" value="P:peptidoglycan catabolic process"/>
    <property type="evidence" value="ECO:0007669"/>
    <property type="project" value="InterPro"/>
</dbReference>
<dbReference type="InterPro" id="IPR036365">
    <property type="entry name" value="PGBD-like_sf"/>
</dbReference>
<keyword evidence="7" id="KW-0961">Cell wall biogenesis/degradation</keyword>
<evidence type="ECO:0000256" key="2">
    <source>
        <dbReference type="ARBA" id="ARBA00007553"/>
    </source>
</evidence>
<dbReference type="InterPro" id="IPR002477">
    <property type="entry name" value="Peptidoglycan-bd-like"/>
</dbReference>
<dbReference type="Gene3D" id="1.10.101.10">
    <property type="entry name" value="PGBD-like superfamily/PGBD"/>
    <property type="match status" value="1"/>
</dbReference>
<dbReference type="GO" id="GO:0030420">
    <property type="term" value="P:establishment of competence for transformation"/>
    <property type="evidence" value="ECO:0007669"/>
    <property type="project" value="UniProtKB-KW"/>
</dbReference>
<evidence type="ECO:0000256" key="5">
    <source>
        <dbReference type="ARBA" id="ARBA00022969"/>
    </source>
</evidence>